<protein>
    <submittedName>
        <fullName evidence="1">Uncharacterized protein</fullName>
    </submittedName>
</protein>
<name>A0AAP0EZ03_9MAGN</name>
<proteinExistence type="predicted"/>
<evidence type="ECO:0000313" key="1">
    <source>
        <dbReference type="EMBL" id="KAK9100792.1"/>
    </source>
</evidence>
<accession>A0AAP0EZ03</accession>
<comment type="caution">
    <text evidence="1">The sequence shown here is derived from an EMBL/GenBank/DDBJ whole genome shotgun (WGS) entry which is preliminary data.</text>
</comment>
<dbReference type="Proteomes" id="UP001419268">
    <property type="component" value="Unassembled WGS sequence"/>
</dbReference>
<evidence type="ECO:0000313" key="2">
    <source>
        <dbReference type="Proteomes" id="UP001419268"/>
    </source>
</evidence>
<sequence length="99" mass="10805">MEPNFKLCMVRTDRAGKRHMRSCGNVTPPSAPSSHSLPSLTDQRVVAIVDFLMFRATCITLGSNIVHDTINVGAETAAALKAHMSDSWWDSICCQSLQA</sequence>
<reference evidence="1 2" key="1">
    <citation type="submission" date="2024-01" db="EMBL/GenBank/DDBJ databases">
        <title>Genome assemblies of Stephania.</title>
        <authorList>
            <person name="Yang L."/>
        </authorList>
    </citation>
    <scope>NUCLEOTIDE SEQUENCE [LARGE SCALE GENOMIC DNA]</scope>
    <source>
        <strain evidence="1">JXDWG</strain>
        <tissue evidence="1">Leaf</tissue>
    </source>
</reference>
<dbReference type="EMBL" id="JBBNAG010000010">
    <property type="protein sequence ID" value="KAK9100792.1"/>
    <property type="molecule type" value="Genomic_DNA"/>
</dbReference>
<organism evidence="1 2">
    <name type="scientific">Stephania cephalantha</name>
    <dbReference type="NCBI Taxonomy" id="152367"/>
    <lineage>
        <taxon>Eukaryota</taxon>
        <taxon>Viridiplantae</taxon>
        <taxon>Streptophyta</taxon>
        <taxon>Embryophyta</taxon>
        <taxon>Tracheophyta</taxon>
        <taxon>Spermatophyta</taxon>
        <taxon>Magnoliopsida</taxon>
        <taxon>Ranunculales</taxon>
        <taxon>Menispermaceae</taxon>
        <taxon>Menispermoideae</taxon>
        <taxon>Cissampelideae</taxon>
        <taxon>Stephania</taxon>
    </lineage>
</organism>
<keyword evidence="2" id="KW-1185">Reference proteome</keyword>
<gene>
    <name evidence="1" type="ORF">Scep_024222</name>
</gene>
<dbReference type="AlphaFoldDB" id="A0AAP0EZ03"/>